<name>A0A0K9NVH6_ZOSMR</name>
<feature type="domain" description="Peptidase A1" evidence="4">
    <location>
        <begin position="134"/>
        <end position="469"/>
    </location>
</feature>
<gene>
    <name evidence="5" type="ORF">ZOSMA_60G00100</name>
</gene>
<dbReference type="PANTHER" id="PTHR13683:SF809">
    <property type="entry name" value="PEPTIDASE A1 DOMAIN-CONTAINING PROTEIN"/>
    <property type="match status" value="1"/>
</dbReference>
<keyword evidence="5" id="KW-0378">Hydrolase</keyword>
<dbReference type="GO" id="GO:0006508">
    <property type="term" value="P:proteolysis"/>
    <property type="evidence" value="ECO:0007669"/>
    <property type="project" value="UniProtKB-KW"/>
</dbReference>
<dbReference type="FunFam" id="2.40.70.10:FF:000031">
    <property type="entry name" value="Aspartyl protease AED1"/>
    <property type="match status" value="1"/>
</dbReference>
<dbReference type="AlphaFoldDB" id="A0A0K9NVH6"/>
<dbReference type="PANTHER" id="PTHR13683">
    <property type="entry name" value="ASPARTYL PROTEASES"/>
    <property type="match status" value="1"/>
</dbReference>
<evidence type="ECO:0000259" key="4">
    <source>
        <dbReference type="PROSITE" id="PS51767"/>
    </source>
</evidence>
<evidence type="ECO:0000256" key="1">
    <source>
        <dbReference type="ARBA" id="ARBA00007447"/>
    </source>
</evidence>
<dbReference type="InterPro" id="IPR033121">
    <property type="entry name" value="PEPTIDASE_A1"/>
</dbReference>
<dbReference type="OrthoDB" id="2747330at2759"/>
<dbReference type="Gene3D" id="2.40.70.10">
    <property type="entry name" value="Acid Proteases"/>
    <property type="match status" value="2"/>
</dbReference>
<dbReference type="InterPro" id="IPR001969">
    <property type="entry name" value="Aspartic_peptidase_AS"/>
</dbReference>
<evidence type="ECO:0000313" key="5">
    <source>
        <dbReference type="EMBL" id="KMZ60072.1"/>
    </source>
</evidence>
<sequence>MMKKMEYSPAGFSILLLLLSTCFLLLNVGAATNYSSPCSSDFPLDDHPHLHRRNKRSGGFVLTLNHAHGPCSPINVTSSGATILLHDVNRVDHLTSRLTSSDSRTHLHHHRLDVSSNGVQVPLKSGASLGVGNYVTQIGLGTPTKDYTMVVDTGSSLTWLQCKPCTVSCYEQIGEVFDPKGSATYKSTKCSEPECTNLQKATLNPSACSKLNNCIYEASYGDSSFSVGYLGKDTLSIQKKTVMSEFVYGCGQDNEGLFGKSAGLIGLAKNKLSMLGQISKTYGESFSYCLPTKSSSGYLSLGDSSTSSSKYTYTPMITDSQDDSLYFVKLVGITVARKSVSITASSYSSASTIIDSGTVITRLPSVIFSALNDSVVASLSKYPRAPAYSILETCFKGSYKSLPVPPVSLIFDGKAEMKLSPQNVFYDLTSKSITCLAFAKSASVGIIGNQQQQTFSVAYDVGRSRIGFAAGGCS</sequence>
<reference evidence="6" key="1">
    <citation type="journal article" date="2016" name="Nature">
        <title>The genome of the seagrass Zostera marina reveals angiosperm adaptation to the sea.</title>
        <authorList>
            <person name="Olsen J.L."/>
            <person name="Rouze P."/>
            <person name="Verhelst B."/>
            <person name="Lin Y.-C."/>
            <person name="Bayer T."/>
            <person name="Collen J."/>
            <person name="Dattolo E."/>
            <person name="De Paoli E."/>
            <person name="Dittami S."/>
            <person name="Maumus F."/>
            <person name="Michel G."/>
            <person name="Kersting A."/>
            <person name="Lauritano C."/>
            <person name="Lohaus R."/>
            <person name="Toepel M."/>
            <person name="Tonon T."/>
            <person name="Vanneste K."/>
            <person name="Amirebrahimi M."/>
            <person name="Brakel J."/>
            <person name="Bostroem C."/>
            <person name="Chovatia M."/>
            <person name="Grimwood J."/>
            <person name="Jenkins J.W."/>
            <person name="Jueterbock A."/>
            <person name="Mraz A."/>
            <person name="Stam W.T."/>
            <person name="Tice H."/>
            <person name="Bornberg-Bauer E."/>
            <person name="Green P.J."/>
            <person name="Pearson G.A."/>
            <person name="Procaccini G."/>
            <person name="Duarte C.M."/>
            <person name="Schmutz J."/>
            <person name="Reusch T.B.H."/>
            <person name="Van de Peer Y."/>
        </authorList>
    </citation>
    <scope>NUCLEOTIDE SEQUENCE [LARGE SCALE GENOMIC DNA]</scope>
    <source>
        <strain evidence="6">cv. Finnish</strain>
    </source>
</reference>
<dbReference type="OMA" id="FLYGCGQ"/>
<keyword evidence="6" id="KW-1185">Reference proteome</keyword>
<dbReference type="EMBL" id="LFYR01001640">
    <property type="protein sequence ID" value="KMZ60072.1"/>
    <property type="molecule type" value="Genomic_DNA"/>
</dbReference>
<dbReference type="FunFam" id="2.40.70.10:FF:000013">
    <property type="entry name" value="Aspartyl protease AED1"/>
    <property type="match status" value="1"/>
</dbReference>
<protein>
    <submittedName>
        <fullName evidence="5">Eukaryotic aspartyl protease family protein</fullName>
    </submittedName>
</protein>
<feature type="active site" evidence="2">
    <location>
        <position position="355"/>
    </location>
</feature>
<keyword evidence="5" id="KW-0645">Protease</keyword>
<dbReference type="PROSITE" id="PS00141">
    <property type="entry name" value="ASP_PROTEASE"/>
    <property type="match status" value="1"/>
</dbReference>
<dbReference type="SUPFAM" id="SSF50630">
    <property type="entry name" value="Acid proteases"/>
    <property type="match status" value="1"/>
</dbReference>
<dbReference type="PROSITE" id="PS51767">
    <property type="entry name" value="PEPTIDASE_A1"/>
    <property type="match status" value="1"/>
</dbReference>
<organism evidence="5 6">
    <name type="scientific">Zostera marina</name>
    <name type="common">Eelgrass</name>
    <dbReference type="NCBI Taxonomy" id="29655"/>
    <lineage>
        <taxon>Eukaryota</taxon>
        <taxon>Viridiplantae</taxon>
        <taxon>Streptophyta</taxon>
        <taxon>Embryophyta</taxon>
        <taxon>Tracheophyta</taxon>
        <taxon>Spermatophyta</taxon>
        <taxon>Magnoliopsida</taxon>
        <taxon>Liliopsida</taxon>
        <taxon>Zosteraceae</taxon>
        <taxon>Zostera</taxon>
    </lineage>
</organism>
<feature type="signal peptide" evidence="3">
    <location>
        <begin position="1"/>
        <end position="30"/>
    </location>
</feature>
<proteinExistence type="inferred from homology"/>
<keyword evidence="3" id="KW-0732">Signal</keyword>
<dbReference type="Pfam" id="PF14541">
    <property type="entry name" value="TAXi_C"/>
    <property type="match status" value="1"/>
</dbReference>
<dbReference type="InterPro" id="IPR032799">
    <property type="entry name" value="TAXi_C"/>
</dbReference>
<dbReference type="Proteomes" id="UP000036987">
    <property type="component" value="Unassembled WGS sequence"/>
</dbReference>
<evidence type="ECO:0000256" key="3">
    <source>
        <dbReference type="SAM" id="SignalP"/>
    </source>
</evidence>
<dbReference type="Pfam" id="PF14543">
    <property type="entry name" value="TAXi_N"/>
    <property type="match status" value="1"/>
</dbReference>
<feature type="chain" id="PRO_5005527364" evidence="3">
    <location>
        <begin position="31"/>
        <end position="474"/>
    </location>
</feature>
<dbReference type="GO" id="GO:0004190">
    <property type="term" value="F:aspartic-type endopeptidase activity"/>
    <property type="evidence" value="ECO:0007669"/>
    <property type="project" value="InterPro"/>
</dbReference>
<dbReference type="STRING" id="29655.A0A0K9NVH6"/>
<accession>A0A0K9NVH6</accession>
<evidence type="ECO:0000256" key="2">
    <source>
        <dbReference type="PIRSR" id="PIRSR601461-1"/>
    </source>
</evidence>
<dbReference type="InterPro" id="IPR032861">
    <property type="entry name" value="TAXi_N"/>
</dbReference>
<comment type="caution">
    <text evidence="5">The sequence shown here is derived from an EMBL/GenBank/DDBJ whole genome shotgun (WGS) entry which is preliminary data.</text>
</comment>
<dbReference type="InterPro" id="IPR021109">
    <property type="entry name" value="Peptidase_aspartic_dom_sf"/>
</dbReference>
<feature type="active site" evidence="2">
    <location>
        <position position="152"/>
    </location>
</feature>
<dbReference type="InterPro" id="IPR001461">
    <property type="entry name" value="Aspartic_peptidase_A1"/>
</dbReference>
<evidence type="ECO:0000313" key="6">
    <source>
        <dbReference type="Proteomes" id="UP000036987"/>
    </source>
</evidence>
<comment type="similarity">
    <text evidence="1">Belongs to the peptidase A1 family.</text>
</comment>